<evidence type="ECO:0000313" key="2">
    <source>
        <dbReference type="EMBL" id="GMF16592.1"/>
    </source>
</evidence>
<comment type="caution">
    <text evidence="2">The sequence shown here is derived from an EMBL/GenBank/DDBJ whole genome shotgun (WGS) entry which is preliminary data.</text>
</comment>
<evidence type="ECO:0000313" key="3">
    <source>
        <dbReference type="Proteomes" id="UP001165083"/>
    </source>
</evidence>
<dbReference type="EMBL" id="BSXW01000256">
    <property type="protein sequence ID" value="GMF16592.1"/>
    <property type="molecule type" value="Genomic_DNA"/>
</dbReference>
<evidence type="ECO:0000256" key="1">
    <source>
        <dbReference type="SAM" id="MobiDB-lite"/>
    </source>
</evidence>
<feature type="region of interest" description="Disordered" evidence="1">
    <location>
        <begin position="1"/>
        <end position="20"/>
    </location>
</feature>
<organism evidence="2 3">
    <name type="scientific">Phytophthora lilii</name>
    <dbReference type="NCBI Taxonomy" id="2077276"/>
    <lineage>
        <taxon>Eukaryota</taxon>
        <taxon>Sar</taxon>
        <taxon>Stramenopiles</taxon>
        <taxon>Oomycota</taxon>
        <taxon>Peronosporomycetes</taxon>
        <taxon>Peronosporales</taxon>
        <taxon>Peronosporaceae</taxon>
        <taxon>Phytophthora</taxon>
    </lineage>
</organism>
<proteinExistence type="predicted"/>
<reference evidence="2" key="1">
    <citation type="submission" date="2023-04" db="EMBL/GenBank/DDBJ databases">
        <title>Phytophthora lilii NBRC 32176.</title>
        <authorList>
            <person name="Ichikawa N."/>
            <person name="Sato H."/>
            <person name="Tonouchi N."/>
        </authorList>
    </citation>
    <scope>NUCLEOTIDE SEQUENCE</scope>
    <source>
        <strain evidence="2">NBRC 32176</strain>
    </source>
</reference>
<gene>
    <name evidence="2" type="ORF">Plil01_000593800</name>
</gene>
<keyword evidence="3" id="KW-1185">Reference proteome</keyword>
<name>A0A9W6TPP8_9STRA</name>
<sequence length="105" mass="11895">MNNVVSQPEVEGADRPNKSIMDHLEQKMKKLYLNSRSIVQSGSPPSVNCSLEKKHYKDLSMTAEAISTTPILCPLEVAEDICWKDLSIPRECPEKWARYVSSCIR</sequence>
<dbReference type="AlphaFoldDB" id="A0A9W6TPP8"/>
<dbReference type="Proteomes" id="UP001165083">
    <property type="component" value="Unassembled WGS sequence"/>
</dbReference>
<accession>A0A9W6TPP8</accession>
<protein>
    <submittedName>
        <fullName evidence="2">Unnamed protein product</fullName>
    </submittedName>
</protein>